<dbReference type="HOGENOM" id="CLU_024306_0_0_2"/>
<protein>
    <recommendedName>
        <fullName evidence="3">Nucleotide pyrophosphatase</fullName>
    </recommendedName>
</protein>
<keyword evidence="2" id="KW-1185">Reference proteome</keyword>
<dbReference type="Proteomes" id="UP000013307">
    <property type="component" value="Chromosome"/>
</dbReference>
<dbReference type="OrthoDB" id="33550at2157"/>
<dbReference type="GeneID" id="15393561"/>
<name>N0BFU1_9EURY</name>
<dbReference type="AlphaFoldDB" id="N0BFU1"/>
<dbReference type="eggNOG" id="arCOG01377">
    <property type="taxonomic scope" value="Archaea"/>
</dbReference>
<dbReference type="Pfam" id="PF01663">
    <property type="entry name" value="Phosphodiest"/>
    <property type="match status" value="1"/>
</dbReference>
<dbReference type="RefSeq" id="WP_015591489.1">
    <property type="nucleotide sequence ID" value="NC_021169.1"/>
</dbReference>
<proteinExistence type="predicted"/>
<sequence length="453" mass="52617">MRKVFVIGLDSAPPELLFHEFINDLPNIRKLLENSIYGAMKSCIPAITIPAWMVMATGKTPGEMGLYGFRHRKGNSYSDIWIAHSLMVKEKAVWDYLGEKGYKSVLVGVPPSYPPKKINGWLVSCFITPDSSVSYTYPQNLKAEVEKVVGDYIFDVVFRKDERDEVKDKIWEMTEKRFELVRHLIETKDWNYFEFVEIGLDRIHHAFWKYFDENHHLHEPDSKYRNVIPDYYKLLDKEIGKTLKLLDEDTAVMIVSDHGIKRMKGCFAVNQWLIDEGLLKAEYEYGNVKRLEELKTSWSDTIAWAWGGYYARIFLNIKGREKNGVIRLSEYDRFRDEIADMVKSIKGPDGERWDTKVFYPEDIYPVAKGDKPDMMVYFDDLYWRSAGTVGHDSLYLPENDTGPDDAVHSEYGVFTLHIPDIDSKMVECSIYDFAPTVLSLFGIKHDLRGRSLI</sequence>
<dbReference type="InterPro" id="IPR002591">
    <property type="entry name" value="Phosphodiest/P_Trfase"/>
</dbReference>
<organism evidence="1 2">
    <name type="scientific">Archaeoglobus sulfaticallidus PM70-1</name>
    <dbReference type="NCBI Taxonomy" id="387631"/>
    <lineage>
        <taxon>Archaea</taxon>
        <taxon>Methanobacteriati</taxon>
        <taxon>Methanobacteriota</taxon>
        <taxon>Archaeoglobi</taxon>
        <taxon>Archaeoglobales</taxon>
        <taxon>Archaeoglobaceae</taxon>
        <taxon>Archaeoglobus</taxon>
    </lineage>
</organism>
<reference evidence="1 2" key="1">
    <citation type="journal article" date="2013" name="Genome Announc.">
        <title>Complete Genome Sequence of the Thermophilic and Facultatively Chemolithoautotrophic Sulfate Reducer Archaeoglobus sulfaticallidus Strain PM70-1T.</title>
        <authorList>
            <person name="Stokke R."/>
            <person name="Hocking W.P."/>
            <person name="Steinsbu B.O."/>
            <person name="Steen I.H."/>
        </authorList>
    </citation>
    <scope>NUCLEOTIDE SEQUENCE [LARGE SCALE GENOMIC DNA]</scope>
    <source>
        <strain evidence="1">PM70-1</strain>
    </source>
</reference>
<dbReference type="Gene3D" id="3.40.720.10">
    <property type="entry name" value="Alkaline Phosphatase, subunit A"/>
    <property type="match status" value="1"/>
</dbReference>
<dbReference type="SUPFAM" id="SSF53649">
    <property type="entry name" value="Alkaline phosphatase-like"/>
    <property type="match status" value="1"/>
</dbReference>
<dbReference type="STRING" id="387631.Asulf_01927"/>
<evidence type="ECO:0000313" key="1">
    <source>
        <dbReference type="EMBL" id="AGK61893.1"/>
    </source>
</evidence>
<accession>N0BFU1</accession>
<dbReference type="EMBL" id="CP005290">
    <property type="protein sequence ID" value="AGK61893.1"/>
    <property type="molecule type" value="Genomic_DNA"/>
</dbReference>
<dbReference type="KEGG" id="ast:Asulf_01927"/>
<dbReference type="InterPro" id="IPR017850">
    <property type="entry name" value="Alkaline_phosphatase_core_sf"/>
</dbReference>
<evidence type="ECO:0008006" key="3">
    <source>
        <dbReference type="Google" id="ProtNLM"/>
    </source>
</evidence>
<gene>
    <name evidence="1" type="ORF">Asulf_01927</name>
</gene>
<evidence type="ECO:0000313" key="2">
    <source>
        <dbReference type="Proteomes" id="UP000013307"/>
    </source>
</evidence>